<sequence length="197" mass="19858">MAPFDFAVSIALGIGLASAVGFRVFLPLLITSVAAYGGYIPVSDGFAWLASPAAVIMLGVAALAEILAFYIPGVDNLLDTIATPAALVAGTLVSAAVMADLPPLVKWTAAIIAGGGAAGITQGITTLVRANSTAFTGGLGNPVVATGELGAATLVSLLALAVPFVALGVVILFCFYAVRTIRKFLRRQPKPETQGTG</sequence>
<comment type="caution">
    <text evidence="1">The sequence shown here is derived from an EMBL/GenBank/DDBJ whole genome shotgun (WGS) entry which is preliminary data.</text>
</comment>
<name>A0ACC5R3Y8_9HYPH</name>
<evidence type="ECO:0000313" key="2">
    <source>
        <dbReference type="Proteomes" id="UP000616151"/>
    </source>
</evidence>
<organism evidence="1 2">
    <name type="scientific">Taklimakanibacter albus</name>
    <dbReference type="NCBI Taxonomy" id="2800327"/>
    <lineage>
        <taxon>Bacteria</taxon>
        <taxon>Pseudomonadati</taxon>
        <taxon>Pseudomonadota</taxon>
        <taxon>Alphaproteobacteria</taxon>
        <taxon>Hyphomicrobiales</taxon>
        <taxon>Aestuariivirgaceae</taxon>
        <taxon>Taklimakanibacter</taxon>
    </lineage>
</organism>
<protein>
    <submittedName>
        <fullName evidence="1">DUF4126 domain-containing protein</fullName>
    </submittedName>
</protein>
<gene>
    <name evidence="1" type="ORF">JHL16_13235</name>
</gene>
<dbReference type="Proteomes" id="UP000616151">
    <property type="component" value="Unassembled WGS sequence"/>
</dbReference>
<proteinExistence type="predicted"/>
<dbReference type="EMBL" id="JAENHL010000007">
    <property type="protein sequence ID" value="MBK1867313.1"/>
    <property type="molecule type" value="Genomic_DNA"/>
</dbReference>
<keyword evidence="2" id="KW-1185">Reference proteome</keyword>
<evidence type="ECO:0000313" key="1">
    <source>
        <dbReference type="EMBL" id="MBK1867313.1"/>
    </source>
</evidence>
<accession>A0ACC5R3Y8</accession>
<reference evidence="1" key="1">
    <citation type="submission" date="2021-01" db="EMBL/GenBank/DDBJ databases">
        <authorList>
            <person name="Sun Q."/>
        </authorList>
    </citation>
    <scope>NUCLEOTIDE SEQUENCE</scope>
    <source>
        <strain evidence="1">YIM B02566</strain>
    </source>
</reference>